<reference evidence="2 3" key="1">
    <citation type="submission" date="2020-10" db="EMBL/GenBank/DDBJ databases">
        <authorList>
            <person name="Castelo-Branco R."/>
            <person name="Eusebio N."/>
            <person name="Adriana R."/>
            <person name="Vieira A."/>
            <person name="Brugerolle De Fraissinette N."/>
            <person name="Rezende De Castro R."/>
            <person name="Schneider M.P."/>
            <person name="Vasconcelos V."/>
            <person name="Leao P.N."/>
        </authorList>
    </citation>
    <scope>NUCLEOTIDE SEQUENCE [LARGE SCALE GENOMIC DNA]</scope>
    <source>
        <strain evidence="2 3">LEGE 00031</strain>
    </source>
</reference>
<keyword evidence="3" id="KW-1185">Reference proteome</keyword>
<dbReference type="PANTHER" id="PTHR43629:SF2">
    <property type="entry name" value="RHODANESE-LIKE_PPIC DOMAIN-CONTAINING PROTEIN 12, CHLOROPLASTIC"/>
    <property type="match status" value="1"/>
</dbReference>
<organism evidence="2 3">
    <name type="scientific">Synechocystis salina LEGE 00031</name>
    <dbReference type="NCBI Taxonomy" id="1828736"/>
    <lineage>
        <taxon>Bacteria</taxon>
        <taxon>Bacillati</taxon>
        <taxon>Cyanobacteriota</taxon>
        <taxon>Cyanophyceae</taxon>
        <taxon>Synechococcales</taxon>
        <taxon>Merismopediaceae</taxon>
        <taxon>Synechocystis</taxon>
    </lineage>
</organism>
<sequence>MTSMPIEISVQDLALMLAHPNGDRQLIDVREPHEVEIAALPGFETLPLSEFAHWSDTIQERYKSDQETVVLCHHGIRSDQMAHWLVDQGFSKVKNVVGGIDAYSRVIDATIPRY</sequence>
<dbReference type="SUPFAM" id="SSF52821">
    <property type="entry name" value="Rhodanese/Cell cycle control phosphatase"/>
    <property type="match status" value="1"/>
</dbReference>
<feature type="domain" description="Rhodanese" evidence="1">
    <location>
        <begin position="20"/>
        <end position="112"/>
    </location>
</feature>
<dbReference type="InterPro" id="IPR036873">
    <property type="entry name" value="Rhodanese-like_dom_sf"/>
</dbReference>
<dbReference type="InterPro" id="IPR052204">
    <property type="entry name" value="PpiC/parvulin_rotamase"/>
</dbReference>
<evidence type="ECO:0000313" key="2">
    <source>
        <dbReference type="EMBL" id="MBE9255040.1"/>
    </source>
</evidence>
<evidence type="ECO:0000259" key="1">
    <source>
        <dbReference type="PROSITE" id="PS50206"/>
    </source>
</evidence>
<dbReference type="InterPro" id="IPR001763">
    <property type="entry name" value="Rhodanese-like_dom"/>
</dbReference>
<dbReference type="Gene3D" id="3.40.250.10">
    <property type="entry name" value="Rhodanese-like domain"/>
    <property type="match status" value="1"/>
</dbReference>
<comment type="caution">
    <text evidence="2">The sequence shown here is derived from an EMBL/GenBank/DDBJ whole genome shotgun (WGS) entry which is preliminary data.</text>
</comment>
<dbReference type="PANTHER" id="PTHR43629">
    <property type="entry name" value="PEPTIDYL-PROLYL CIS-TRANS ISOMERASE"/>
    <property type="match status" value="1"/>
</dbReference>
<accession>A0ABR9VUJ7</accession>
<dbReference type="SMART" id="SM00450">
    <property type="entry name" value="RHOD"/>
    <property type="match status" value="1"/>
</dbReference>
<dbReference type="RefSeq" id="WP_190596980.1">
    <property type="nucleotide sequence ID" value="NZ_JADEVV010000047.1"/>
</dbReference>
<dbReference type="PROSITE" id="PS50206">
    <property type="entry name" value="RHODANESE_3"/>
    <property type="match status" value="1"/>
</dbReference>
<dbReference type="EMBL" id="JADEVV010000047">
    <property type="protein sequence ID" value="MBE9255040.1"/>
    <property type="molecule type" value="Genomic_DNA"/>
</dbReference>
<proteinExistence type="predicted"/>
<dbReference type="Proteomes" id="UP000658720">
    <property type="component" value="Unassembled WGS sequence"/>
</dbReference>
<evidence type="ECO:0000313" key="3">
    <source>
        <dbReference type="Proteomes" id="UP000658720"/>
    </source>
</evidence>
<gene>
    <name evidence="2" type="ORF">IQ217_14565</name>
</gene>
<protein>
    <submittedName>
        <fullName evidence="2">Rhodanese</fullName>
    </submittedName>
</protein>
<name>A0ABR9VUJ7_9SYNC</name>
<dbReference type="Pfam" id="PF00581">
    <property type="entry name" value="Rhodanese"/>
    <property type="match status" value="1"/>
</dbReference>